<dbReference type="VEuPathDB" id="FungiDB:CC77DRAFT_1020081"/>
<dbReference type="EMBL" id="KV441477">
    <property type="protein sequence ID" value="OAG21292.1"/>
    <property type="molecule type" value="Genomic_DNA"/>
</dbReference>
<dbReference type="KEGG" id="aalt:CC77DRAFT_1020081"/>
<evidence type="ECO:0000313" key="2">
    <source>
        <dbReference type="Proteomes" id="UP000077248"/>
    </source>
</evidence>
<dbReference type="GeneID" id="29110568"/>
<sequence>MITTVWTRIGPPRVCVTLSSVPERSGSMWHKRIDSNNSRISPYHESLYIPWGRHEGRYRHTTYTRLADAMLSSTYRLGTLQSGSAHLHKATSNVRAGHLSQPLHVFPRPFLDTAR</sequence>
<proteinExistence type="predicted"/>
<organism evidence="1 2">
    <name type="scientific">Alternaria alternata</name>
    <name type="common">Alternaria rot fungus</name>
    <name type="synonym">Torula alternata</name>
    <dbReference type="NCBI Taxonomy" id="5599"/>
    <lineage>
        <taxon>Eukaryota</taxon>
        <taxon>Fungi</taxon>
        <taxon>Dikarya</taxon>
        <taxon>Ascomycota</taxon>
        <taxon>Pezizomycotina</taxon>
        <taxon>Dothideomycetes</taxon>
        <taxon>Pleosporomycetidae</taxon>
        <taxon>Pleosporales</taxon>
        <taxon>Pleosporineae</taxon>
        <taxon>Pleosporaceae</taxon>
        <taxon>Alternaria</taxon>
        <taxon>Alternaria sect. Alternaria</taxon>
        <taxon>Alternaria alternata complex</taxon>
    </lineage>
</organism>
<accession>A0A177DQL2</accession>
<dbReference type="Proteomes" id="UP000077248">
    <property type="component" value="Unassembled WGS sequence"/>
</dbReference>
<dbReference type="RefSeq" id="XP_018386713.1">
    <property type="nucleotide sequence ID" value="XM_018524974.1"/>
</dbReference>
<keyword evidence="2" id="KW-1185">Reference proteome</keyword>
<dbReference type="AlphaFoldDB" id="A0A177DQL2"/>
<reference evidence="1 2" key="1">
    <citation type="submission" date="2016-05" db="EMBL/GenBank/DDBJ databases">
        <title>Comparative analysis of secretome profiles of manganese(II)-oxidizing ascomycete fungi.</title>
        <authorList>
            <consortium name="DOE Joint Genome Institute"/>
            <person name="Zeiner C.A."/>
            <person name="Purvine S.O."/>
            <person name="Zink E.M."/>
            <person name="Wu S."/>
            <person name="Pasa-Tolic L."/>
            <person name="Chaput D.L."/>
            <person name="Haridas S."/>
            <person name="Grigoriev I.V."/>
            <person name="Santelli C.M."/>
            <person name="Hansel C.M."/>
        </authorList>
    </citation>
    <scope>NUCLEOTIDE SEQUENCE [LARGE SCALE GENOMIC DNA]</scope>
    <source>
        <strain evidence="1 2">SRC1lrK2f</strain>
    </source>
</reference>
<name>A0A177DQL2_ALTAL</name>
<protein>
    <submittedName>
        <fullName evidence="1">Uncharacterized protein</fullName>
    </submittedName>
</protein>
<evidence type="ECO:0000313" key="1">
    <source>
        <dbReference type="EMBL" id="OAG21292.1"/>
    </source>
</evidence>
<gene>
    <name evidence="1" type="ORF">CC77DRAFT_1020081</name>
</gene>